<dbReference type="EMBL" id="BSPD01000087">
    <property type="protein sequence ID" value="GLS27733.1"/>
    <property type="molecule type" value="Genomic_DNA"/>
</dbReference>
<sequence length="124" mass="13944">MKIYWPEHLPLPQRSGYSVQSNPSLIRTEMESGPPEVSRTSHITMREINVSVFLTDSQEKDFWHFFESASGANGGANYFSMPVKTVGNVVPHQVRIKDSPASMLVGVNSVEIKFTVETDEAHYE</sequence>
<dbReference type="RefSeq" id="WP_232593479.1">
    <property type="nucleotide sequence ID" value="NZ_BSPD01000087.1"/>
</dbReference>
<name>A0AA37TAB7_9GAMM</name>
<reference evidence="1 2" key="1">
    <citation type="journal article" date="2014" name="Int. J. Syst. Evol. Microbiol.">
        <title>Complete genome sequence of Corynebacterium casei LMG S-19264T (=DSM 44701T), isolated from a smear-ripened cheese.</title>
        <authorList>
            <consortium name="US DOE Joint Genome Institute (JGI-PGF)"/>
            <person name="Walter F."/>
            <person name="Albersmeier A."/>
            <person name="Kalinowski J."/>
            <person name="Ruckert C."/>
        </authorList>
    </citation>
    <scope>NUCLEOTIDE SEQUENCE [LARGE SCALE GENOMIC DNA]</scope>
    <source>
        <strain evidence="1 2">NBRC 110095</strain>
    </source>
</reference>
<protein>
    <submittedName>
        <fullName evidence="1">Uncharacterized protein</fullName>
    </submittedName>
</protein>
<evidence type="ECO:0000313" key="2">
    <source>
        <dbReference type="Proteomes" id="UP001156870"/>
    </source>
</evidence>
<organism evidence="1 2">
    <name type="scientific">Marinibactrum halimedae</name>
    <dbReference type="NCBI Taxonomy" id="1444977"/>
    <lineage>
        <taxon>Bacteria</taxon>
        <taxon>Pseudomonadati</taxon>
        <taxon>Pseudomonadota</taxon>
        <taxon>Gammaproteobacteria</taxon>
        <taxon>Cellvibrionales</taxon>
        <taxon>Cellvibrionaceae</taxon>
        <taxon>Marinibactrum</taxon>
    </lineage>
</organism>
<accession>A0AA37TAB7</accession>
<comment type="caution">
    <text evidence="1">The sequence shown here is derived from an EMBL/GenBank/DDBJ whole genome shotgun (WGS) entry which is preliminary data.</text>
</comment>
<evidence type="ECO:0000313" key="1">
    <source>
        <dbReference type="EMBL" id="GLS27733.1"/>
    </source>
</evidence>
<keyword evidence="2" id="KW-1185">Reference proteome</keyword>
<proteinExistence type="predicted"/>
<dbReference type="Proteomes" id="UP001156870">
    <property type="component" value="Unassembled WGS sequence"/>
</dbReference>
<dbReference type="AlphaFoldDB" id="A0AA37TAB7"/>
<gene>
    <name evidence="1" type="ORF">GCM10007877_34520</name>
</gene>